<comment type="caution">
    <text evidence="2">The sequence shown here is derived from an EMBL/GenBank/DDBJ whole genome shotgun (WGS) entry which is preliminary data.</text>
</comment>
<dbReference type="EMBL" id="JACEIK010003654">
    <property type="protein sequence ID" value="MCD9642572.1"/>
    <property type="molecule type" value="Genomic_DNA"/>
</dbReference>
<sequence>MVVCVRIGLGRTTALATDGGPAAEVEGPTATVGAVVVVASALVCLVAAFSMCSRSITGEESAEPVLYLFHRSASSSFWVLSMSTIALVAMVVSSLGIE</sequence>
<reference evidence="2 3" key="1">
    <citation type="journal article" date="2021" name="BMC Genomics">
        <title>Datura genome reveals duplications of psychoactive alkaloid biosynthetic genes and high mutation rate following tissue culture.</title>
        <authorList>
            <person name="Rajewski A."/>
            <person name="Carter-House D."/>
            <person name="Stajich J."/>
            <person name="Litt A."/>
        </authorList>
    </citation>
    <scope>NUCLEOTIDE SEQUENCE [LARGE SCALE GENOMIC DNA]</scope>
    <source>
        <strain evidence="2">AR-01</strain>
    </source>
</reference>
<accession>A0ABS8V6I4</accession>
<dbReference type="Proteomes" id="UP000823775">
    <property type="component" value="Unassembled WGS sequence"/>
</dbReference>
<keyword evidence="1" id="KW-0812">Transmembrane</keyword>
<gene>
    <name evidence="2" type="ORF">HAX54_029445</name>
</gene>
<keyword evidence="1" id="KW-1133">Transmembrane helix</keyword>
<feature type="transmembrane region" description="Helical" evidence="1">
    <location>
        <begin position="77"/>
        <end position="97"/>
    </location>
</feature>
<feature type="transmembrane region" description="Helical" evidence="1">
    <location>
        <begin position="30"/>
        <end position="49"/>
    </location>
</feature>
<feature type="non-terminal residue" evidence="2">
    <location>
        <position position="98"/>
    </location>
</feature>
<evidence type="ECO:0000313" key="2">
    <source>
        <dbReference type="EMBL" id="MCD9642572.1"/>
    </source>
</evidence>
<protein>
    <submittedName>
        <fullName evidence="2">Uncharacterized protein</fullName>
    </submittedName>
</protein>
<proteinExistence type="predicted"/>
<keyword evidence="1" id="KW-0472">Membrane</keyword>
<name>A0ABS8V6I4_DATST</name>
<evidence type="ECO:0000313" key="3">
    <source>
        <dbReference type="Proteomes" id="UP000823775"/>
    </source>
</evidence>
<keyword evidence="3" id="KW-1185">Reference proteome</keyword>
<evidence type="ECO:0000256" key="1">
    <source>
        <dbReference type="SAM" id="Phobius"/>
    </source>
</evidence>
<organism evidence="2 3">
    <name type="scientific">Datura stramonium</name>
    <name type="common">Jimsonweed</name>
    <name type="synonym">Common thornapple</name>
    <dbReference type="NCBI Taxonomy" id="4076"/>
    <lineage>
        <taxon>Eukaryota</taxon>
        <taxon>Viridiplantae</taxon>
        <taxon>Streptophyta</taxon>
        <taxon>Embryophyta</taxon>
        <taxon>Tracheophyta</taxon>
        <taxon>Spermatophyta</taxon>
        <taxon>Magnoliopsida</taxon>
        <taxon>eudicotyledons</taxon>
        <taxon>Gunneridae</taxon>
        <taxon>Pentapetalae</taxon>
        <taxon>asterids</taxon>
        <taxon>lamiids</taxon>
        <taxon>Solanales</taxon>
        <taxon>Solanaceae</taxon>
        <taxon>Solanoideae</taxon>
        <taxon>Datureae</taxon>
        <taxon>Datura</taxon>
    </lineage>
</organism>